<proteinExistence type="predicted"/>
<protein>
    <recommendedName>
        <fullName evidence="3">CopG family transcriptional regulator</fullName>
    </recommendedName>
</protein>
<dbReference type="Proteomes" id="UP000604661">
    <property type="component" value="Unassembled WGS sequence"/>
</dbReference>
<dbReference type="RefSeq" id="WP_190901829.1">
    <property type="nucleotide sequence ID" value="NZ_JACJTE010000119.1"/>
</dbReference>
<evidence type="ECO:0000313" key="2">
    <source>
        <dbReference type="Proteomes" id="UP000604661"/>
    </source>
</evidence>
<evidence type="ECO:0000313" key="1">
    <source>
        <dbReference type="EMBL" id="MBD2565895.1"/>
    </source>
</evidence>
<keyword evidence="2" id="KW-1185">Reference proteome</keyword>
<evidence type="ECO:0008006" key="3">
    <source>
        <dbReference type="Google" id="ProtNLM"/>
    </source>
</evidence>
<dbReference type="Gene3D" id="1.10.1220.10">
    <property type="entry name" value="Met repressor-like"/>
    <property type="match status" value="1"/>
</dbReference>
<dbReference type="InterPro" id="IPR013321">
    <property type="entry name" value="Arc_rbn_hlx_hlx"/>
</dbReference>
<accession>A0ABR8F6S9</accession>
<sequence>MAIESRLTIRIEEDIRTAFRSKVEAQGKTVTDVLLKFIKEYVETENSENGHDVAQIEQRVQRLESLVEECLGELVA</sequence>
<organism evidence="1 2">
    <name type="scientific">Nostoc linckia FACHB-391</name>
    <dbReference type="NCBI Taxonomy" id="2692906"/>
    <lineage>
        <taxon>Bacteria</taxon>
        <taxon>Bacillati</taxon>
        <taxon>Cyanobacteriota</taxon>
        <taxon>Cyanophyceae</taxon>
        <taxon>Nostocales</taxon>
        <taxon>Nostocaceae</taxon>
        <taxon>Nostoc</taxon>
    </lineage>
</organism>
<dbReference type="EMBL" id="JACJTE010000119">
    <property type="protein sequence ID" value="MBD2565895.1"/>
    <property type="molecule type" value="Genomic_DNA"/>
</dbReference>
<comment type="caution">
    <text evidence="1">The sequence shown here is derived from an EMBL/GenBank/DDBJ whole genome shotgun (WGS) entry which is preliminary data.</text>
</comment>
<dbReference type="SUPFAM" id="SSF47598">
    <property type="entry name" value="Ribbon-helix-helix"/>
    <property type="match status" value="1"/>
</dbReference>
<name>A0ABR8F6S9_NOSLI</name>
<reference evidence="1 2" key="1">
    <citation type="journal article" date="2020" name="ISME J.">
        <title>Comparative genomics reveals insights into cyanobacterial evolution and habitat adaptation.</title>
        <authorList>
            <person name="Chen M.Y."/>
            <person name="Teng W.K."/>
            <person name="Zhao L."/>
            <person name="Hu C.X."/>
            <person name="Zhou Y.K."/>
            <person name="Han B.P."/>
            <person name="Song L.R."/>
            <person name="Shu W.S."/>
        </authorList>
    </citation>
    <scope>NUCLEOTIDE SEQUENCE [LARGE SCALE GENOMIC DNA]</scope>
    <source>
        <strain evidence="1 2">FACHB-391</strain>
    </source>
</reference>
<dbReference type="InterPro" id="IPR010985">
    <property type="entry name" value="Ribbon_hlx_hlx"/>
</dbReference>
<gene>
    <name evidence="1" type="ORF">H6G95_36135</name>
</gene>